<protein>
    <recommendedName>
        <fullName evidence="3">Nucleic-acid-binding protein from mobile element jockey</fullName>
    </recommendedName>
</protein>
<dbReference type="AlphaFoldDB" id="A0A3L8D7U1"/>
<evidence type="ECO:0000256" key="1">
    <source>
        <dbReference type="SAM" id="MobiDB-lite"/>
    </source>
</evidence>
<gene>
    <name evidence="2" type="ORF">DMN91_011902</name>
</gene>
<reference evidence="2" key="2">
    <citation type="submission" date="2018-07" db="EMBL/GenBank/DDBJ databases">
        <authorList>
            <person name="Mckenzie S.K."/>
            <person name="Kronauer D.J.C."/>
        </authorList>
    </citation>
    <scope>NUCLEOTIDE SEQUENCE</scope>
    <source>
        <strain evidence="2">Clonal line C1</strain>
    </source>
</reference>
<name>A0A3L8D7U1_OOCBI</name>
<feature type="compositionally biased region" description="Basic and acidic residues" evidence="1">
    <location>
        <begin position="78"/>
        <end position="89"/>
    </location>
</feature>
<accession>A0A3L8D7U1</accession>
<feature type="compositionally biased region" description="Polar residues" evidence="1">
    <location>
        <begin position="55"/>
        <end position="74"/>
    </location>
</feature>
<evidence type="ECO:0000313" key="2">
    <source>
        <dbReference type="EMBL" id="RLU16143.1"/>
    </source>
</evidence>
<dbReference type="Proteomes" id="UP000279307">
    <property type="component" value="Chromosome 12"/>
</dbReference>
<comment type="caution">
    <text evidence="2">The sequence shown here is derived from an EMBL/GenBank/DDBJ whole genome shotgun (WGS) entry which is preliminary data.</text>
</comment>
<feature type="region of interest" description="Disordered" evidence="1">
    <location>
        <begin position="30"/>
        <end position="112"/>
    </location>
</feature>
<sequence>MDWTPGQCTSDEDGSVYLDDDLQMTAPFRGFQMEANGGNMKQKRSYNGTDILPPNKSSKTETGNGSLNTKNCNNRDVMPSKESMKRKISGEANETASNAGTGSTSESSPRETISFGRFDVGPFKVCLKAPRIVNPDNRYSVKAVDAGRRLYKLGVSFISMERSGFNKWTVTFANKKAANAALSNKFLKEAQWEIFIPNAFVYRQIVIKEIPTSVSEEDLLLEFKNSNPNLPVKEIYRLKRKVVDPVSGAASFVDSESVKVTIRSSTIPQFVFLWKIKVSTSIVIPRLRVCHNCGQLNHPTKFCRNAAKCLNCGEAKHPESVTCVKPAVCISCSCNHRTFSKDCKEYFKRREINRVMAVDNVDFRTARLTLEDNLKNVLNDAGRRQNMNPKEFPPLQYPLYSSQSYAQSLSRNGTSVTPATATRIPHFADKLVVEDLKIWKNIETALSSSNDISPLLRRLLKAVSLHESFPVSPDVQRPSVELPERPQETS</sequence>
<reference evidence="2" key="1">
    <citation type="journal article" date="2018" name="Genome Res.">
        <title>The genomic architecture and molecular evolution of ant odorant receptors.</title>
        <authorList>
            <person name="McKenzie S.K."/>
            <person name="Kronauer D.J.C."/>
        </authorList>
    </citation>
    <scope>NUCLEOTIDE SEQUENCE [LARGE SCALE GENOMIC DNA]</scope>
    <source>
        <strain evidence="2">Clonal line C1</strain>
    </source>
</reference>
<evidence type="ECO:0008006" key="3">
    <source>
        <dbReference type="Google" id="ProtNLM"/>
    </source>
</evidence>
<dbReference type="OrthoDB" id="7700353at2759"/>
<proteinExistence type="predicted"/>
<feature type="region of interest" description="Disordered" evidence="1">
    <location>
        <begin position="471"/>
        <end position="490"/>
    </location>
</feature>
<dbReference type="EMBL" id="QOIP01000012">
    <property type="protein sequence ID" value="RLU16143.1"/>
    <property type="molecule type" value="Genomic_DNA"/>
</dbReference>
<organism evidence="2">
    <name type="scientific">Ooceraea biroi</name>
    <name type="common">Clonal raider ant</name>
    <name type="synonym">Cerapachys biroi</name>
    <dbReference type="NCBI Taxonomy" id="2015173"/>
    <lineage>
        <taxon>Eukaryota</taxon>
        <taxon>Metazoa</taxon>
        <taxon>Ecdysozoa</taxon>
        <taxon>Arthropoda</taxon>
        <taxon>Hexapoda</taxon>
        <taxon>Insecta</taxon>
        <taxon>Pterygota</taxon>
        <taxon>Neoptera</taxon>
        <taxon>Endopterygota</taxon>
        <taxon>Hymenoptera</taxon>
        <taxon>Apocrita</taxon>
        <taxon>Aculeata</taxon>
        <taxon>Formicoidea</taxon>
        <taxon>Formicidae</taxon>
        <taxon>Dorylinae</taxon>
        <taxon>Ooceraea</taxon>
    </lineage>
</organism>
<feature type="compositionally biased region" description="Polar residues" evidence="1">
    <location>
        <begin position="92"/>
        <end position="111"/>
    </location>
</feature>